<name>A0A8J2MVS3_9PLEO</name>
<organism evidence="1 2">
    <name type="scientific">Alternaria atra</name>
    <dbReference type="NCBI Taxonomy" id="119953"/>
    <lineage>
        <taxon>Eukaryota</taxon>
        <taxon>Fungi</taxon>
        <taxon>Dikarya</taxon>
        <taxon>Ascomycota</taxon>
        <taxon>Pezizomycotina</taxon>
        <taxon>Dothideomycetes</taxon>
        <taxon>Pleosporomycetidae</taxon>
        <taxon>Pleosporales</taxon>
        <taxon>Pleosporineae</taxon>
        <taxon>Pleosporaceae</taxon>
        <taxon>Alternaria</taxon>
        <taxon>Alternaria sect. Ulocladioides</taxon>
    </lineage>
</organism>
<dbReference type="EMBL" id="CAJRGZ010000015">
    <property type="protein sequence ID" value="CAG5143794.1"/>
    <property type="molecule type" value="Genomic_DNA"/>
</dbReference>
<reference evidence="1" key="1">
    <citation type="submission" date="2021-05" db="EMBL/GenBank/DDBJ databases">
        <authorList>
            <person name="Stam R."/>
        </authorList>
    </citation>
    <scope>NUCLEOTIDE SEQUENCE</scope>
    <source>
        <strain evidence="1">CS162</strain>
    </source>
</reference>
<accession>A0A8J2MVS3</accession>
<dbReference type="GeneID" id="67012753"/>
<evidence type="ECO:0000313" key="2">
    <source>
        <dbReference type="Proteomes" id="UP000676310"/>
    </source>
</evidence>
<comment type="caution">
    <text evidence="1">The sequence shown here is derived from an EMBL/GenBank/DDBJ whole genome shotgun (WGS) entry which is preliminary data.</text>
</comment>
<dbReference type="Proteomes" id="UP000676310">
    <property type="component" value="Unassembled WGS sequence"/>
</dbReference>
<evidence type="ECO:0000313" key="1">
    <source>
        <dbReference type="EMBL" id="CAG5143794.1"/>
    </source>
</evidence>
<dbReference type="AlphaFoldDB" id="A0A8J2MVS3"/>
<protein>
    <submittedName>
        <fullName evidence="1">Uncharacterized protein</fullName>
    </submittedName>
</protein>
<gene>
    <name evidence="1" type="ORF">ALTATR162_LOCUS1420</name>
</gene>
<proteinExistence type="predicted"/>
<dbReference type="OrthoDB" id="3763466at2759"/>
<sequence length="113" mass="12952">MNSAYFGLDTARETMEVYDHSSADRSDAFLIQLPGQIATLLQNDVFKLGVRPAEHLRALSLHLTQEVFQGMAPDEIAEHYLEEPLDQLFEGSIIKKNYFRLHVTLLQSQIYLK</sequence>
<keyword evidence="2" id="KW-1185">Reference proteome</keyword>
<dbReference type="RefSeq" id="XP_043164951.1">
    <property type="nucleotide sequence ID" value="XM_043309016.1"/>
</dbReference>